<dbReference type="AlphaFoldDB" id="U3ATQ4"/>
<evidence type="ECO:0000313" key="2">
    <source>
        <dbReference type="Proteomes" id="UP000016567"/>
    </source>
</evidence>
<reference evidence="1 2" key="1">
    <citation type="submission" date="2013-09" db="EMBL/GenBank/DDBJ databases">
        <title>Whole genome shotgun sequence of Vibrio azureus NBRC 104587.</title>
        <authorList>
            <person name="Isaki S."/>
            <person name="Hosoyama A."/>
            <person name="Numata M."/>
            <person name="Hashimoto M."/>
            <person name="Hosoyama Y."/>
            <person name="Tsuchikane K."/>
            <person name="Noguchi M."/>
            <person name="Hirakata S."/>
            <person name="Ichikawa N."/>
            <person name="Ohji S."/>
            <person name="Yamazoe A."/>
            <person name="Fujita N."/>
        </authorList>
    </citation>
    <scope>NUCLEOTIDE SEQUENCE [LARGE SCALE GENOMIC DNA]</scope>
    <source>
        <strain evidence="1 2">NBRC 104587</strain>
    </source>
</reference>
<dbReference type="Proteomes" id="UP000016567">
    <property type="component" value="Unassembled WGS sequence"/>
</dbReference>
<sequence>MTIGTIDWPEEPKMAIELYLNFVIRIIKENNLIFPTQFKDPIVITQRYLEESISVEEYKEAVVEWWDYIDTNGFIREFSDRNALVARVAICLLSVTAEDVPELGQHLSWFFELLDKLGINTDCPTNQMYEHFPLK</sequence>
<evidence type="ECO:0000313" key="1">
    <source>
        <dbReference type="EMBL" id="GAD76622.1"/>
    </source>
</evidence>
<gene>
    <name evidence="1" type="ORF">VAZ01S_048_00290</name>
</gene>
<dbReference type="OrthoDB" id="6971791at2"/>
<dbReference type="RefSeq" id="WP_021710369.1">
    <property type="nucleotide sequence ID" value="NZ_BAOB01000198.1"/>
</dbReference>
<protein>
    <submittedName>
        <fullName evidence="1">Uncharacterized protein</fullName>
    </submittedName>
</protein>
<keyword evidence="2" id="KW-1185">Reference proteome</keyword>
<comment type="caution">
    <text evidence="1">The sequence shown here is derived from an EMBL/GenBank/DDBJ whole genome shotgun (WGS) entry which is preliminary data.</text>
</comment>
<organism evidence="1 2">
    <name type="scientific">Vibrio azureus NBRC 104587</name>
    <dbReference type="NCBI Taxonomy" id="1219077"/>
    <lineage>
        <taxon>Bacteria</taxon>
        <taxon>Pseudomonadati</taxon>
        <taxon>Pseudomonadota</taxon>
        <taxon>Gammaproteobacteria</taxon>
        <taxon>Vibrionales</taxon>
        <taxon>Vibrionaceae</taxon>
        <taxon>Vibrio</taxon>
    </lineage>
</organism>
<dbReference type="EMBL" id="BATL01000048">
    <property type="protein sequence ID" value="GAD76622.1"/>
    <property type="molecule type" value="Genomic_DNA"/>
</dbReference>
<proteinExistence type="predicted"/>
<name>U3ATQ4_9VIBR</name>
<accession>U3ATQ4</accession>